<comment type="caution">
    <text evidence="1">The sequence shown here is derived from an EMBL/GenBank/DDBJ whole genome shotgun (WGS) entry which is preliminary data.</text>
</comment>
<dbReference type="EMBL" id="CM043023">
    <property type="protein sequence ID" value="KAI4454423.1"/>
    <property type="molecule type" value="Genomic_DNA"/>
</dbReference>
<dbReference type="Proteomes" id="UP001056778">
    <property type="component" value="Chromosome 9"/>
</dbReference>
<organism evidence="1 2">
    <name type="scientific">Holotrichia oblita</name>
    <name type="common">Chafer beetle</name>
    <dbReference type="NCBI Taxonomy" id="644536"/>
    <lineage>
        <taxon>Eukaryota</taxon>
        <taxon>Metazoa</taxon>
        <taxon>Ecdysozoa</taxon>
        <taxon>Arthropoda</taxon>
        <taxon>Hexapoda</taxon>
        <taxon>Insecta</taxon>
        <taxon>Pterygota</taxon>
        <taxon>Neoptera</taxon>
        <taxon>Endopterygota</taxon>
        <taxon>Coleoptera</taxon>
        <taxon>Polyphaga</taxon>
        <taxon>Scarabaeiformia</taxon>
        <taxon>Scarabaeidae</taxon>
        <taxon>Melolonthinae</taxon>
        <taxon>Holotrichia</taxon>
    </lineage>
</organism>
<reference evidence="1" key="1">
    <citation type="submission" date="2022-04" db="EMBL/GenBank/DDBJ databases">
        <title>Chromosome-scale genome assembly of Holotrichia oblita Faldermann.</title>
        <authorList>
            <person name="Rongchong L."/>
        </authorList>
    </citation>
    <scope>NUCLEOTIDE SEQUENCE</scope>
    <source>
        <strain evidence="1">81SQS9</strain>
    </source>
</reference>
<evidence type="ECO:0000313" key="2">
    <source>
        <dbReference type="Proteomes" id="UP001056778"/>
    </source>
</evidence>
<evidence type="ECO:0000313" key="1">
    <source>
        <dbReference type="EMBL" id="KAI4454423.1"/>
    </source>
</evidence>
<accession>A0ACB9SGH8</accession>
<name>A0ACB9SGH8_HOLOL</name>
<sequence length="254" mass="27724">MVLSLERWVGKVAIVTGASSGCGAAIAERLVAEGLKVVGLARRIEKVEELAKKLSNKQGKLYPIKADITKEEDILAAFAWIKENLGTVHILINNAGTSKNTTLSDGDTEMWRQILETNVLGLCVTTREAIKDMRTNSIAGQIIHIGSVLGHYVAHVPKVNMYSASKFAVRALTETLRQELLTSGTKIRVCSISPGPVDTEFIKTEKAAEEFTELFETMPKLEADDVADAVIYVLSTPPHVQVQDIFLRPLGEPV</sequence>
<keyword evidence="2" id="KW-1185">Reference proteome</keyword>
<protein>
    <submittedName>
        <fullName evidence="1">Dehydrogenase/reductase sdr family member 11</fullName>
    </submittedName>
</protein>
<gene>
    <name evidence="1" type="ORF">MML48_9g00013220</name>
</gene>
<proteinExistence type="predicted"/>